<dbReference type="InterPro" id="IPR055259">
    <property type="entry name" value="YkvP/CgeB_Glyco_trans-like"/>
</dbReference>
<dbReference type="Gene3D" id="3.40.50.2000">
    <property type="entry name" value="Glycogen Phosphorylase B"/>
    <property type="match status" value="2"/>
</dbReference>
<gene>
    <name evidence="2" type="ORF">SAMN02982917_6241</name>
</gene>
<evidence type="ECO:0000259" key="1">
    <source>
        <dbReference type="Pfam" id="PF13524"/>
    </source>
</evidence>
<dbReference type="OrthoDB" id="9813806at2"/>
<organism evidence="2 3">
    <name type="scientific">Azospirillum oryzae</name>
    <dbReference type="NCBI Taxonomy" id="286727"/>
    <lineage>
        <taxon>Bacteria</taxon>
        <taxon>Pseudomonadati</taxon>
        <taxon>Pseudomonadota</taxon>
        <taxon>Alphaproteobacteria</taxon>
        <taxon>Rhodospirillales</taxon>
        <taxon>Azospirillaceae</taxon>
        <taxon>Azospirillum</taxon>
    </lineage>
</organism>
<reference evidence="2 3" key="1">
    <citation type="submission" date="2017-04" db="EMBL/GenBank/DDBJ databases">
        <authorList>
            <person name="Afonso C.L."/>
            <person name="Miller P.J."/>
            <person name="Scott M.A."/>
            <person name="Spackman E."/>
            <person name="Goraichik I."/>
            <person name="Dimitrov K.M."/>
            <person name="Suarez D.L."/>
            <person name="Swayne D.E."/>
        </authorList>
    </citation>
    <scope>NUCLEOTIDE SEQUENCE [LARGE SCALE GENOMIC DNA]</scope>
    <source>
        <strain evidence="2 3">A2P</strain>
    </source>
</reference>
<protein>
    <submittedName>
        <fullName evidence="2">Spore maturation protein CgeB</fullName>
    </submittedName>
</protein>
<evidence type="ECO:0000313" key="3">
    <source>
        <dbReference type="Proteomes" id="UP000192936"/>
    </source>
</evidence>
<proteinExistence type="predicted"/>
<accession>A0A1X7HIT8</accession>
<dbReference type="EMBL" id="FXAK01000008">
    <property type="protein sequence ID" value="SMF87331.1"/>
    <property type="molecule type" value="Genomic_DNA"/>
</dbReference>
<name>A0A1X7HIT8_9PROT</name>
<dbReference type="Pfam" id="PF13524">
    <property type="entry name" value="Glyco_trans_1_2"/>
    <property type="match status" value="1"/>
</dbReference>
<dbReference type="STRING" id="286727.SAMN02982917_6241"/>
<dbReference type="SUPFAM" id="SSF53756">
    <property type="entry name" value="UDP-Glycosyltransferase/glycogen phosphorylase"/>
    <property type="match status" value="1"/>
</dbReference>
<dbReference type="AlphaFoldDB" id="A0A1X7HIT8"/>
<dbReference type="Proteomes" id="UP000192936">
    <property type="component" value="Unassembled WGS sequence"/>
</dbReference>
<feature type="domain" description="Spore protein YkvP/CgeB glycosyl transferase-like" evidence="1">
    <location>
        <begin position="204"/>
        <end position="354"/>
    </location>
</feature>
<sequence length="374" mass="41785">MRIVYFTHSLASCWNHGNAHFLRGVLRDLIARGHDVQVLEPEGAWSLQNLLADHGEAGLEAYRTLYPELTSRTMAKGFDVDAACDGADLVIVHEWNDPALVAAVGEARRRGGRFTLLFHDTHHRAVSEPEAINAFDLSGYDGVLAFGETLAAVYRRWGWEGRVFVWHEAADTRLFHPPVEETPREGAVWIGNWGDGERTEELERFLFAPAKDAGLPLDIYGVRYPAAALATLKRYGIAYKGWLPNARAPEIFARHRVTVHVPRRFYVDLLPGIPTIRVFEALACGIPLVSAPWSDSEGLFRPGRDFLFARNGAEMAHHLRAVDHDGGLRAELVRNGLETIRARHTCAHRVDELLSIVGSLRGNEKEPVLEESAR</sequence>
<evidence type="ECO:0000313" key="2">
    <source>
        <dbReference type="EMBL" id="SMF87331.1"/>
    </source>
</evidence>
<dbReference type="RefSeq" id="WP_085091083.1">
    <property type="nucleotide sequence ID" value="NZ_FXAK01000008.1"/>
</dbReference>
<dbReference type="CDD" id="cd03801">
    <property type="entry name" value="GT4_PimA-like"/>
    <property type="match status" value="1"/>
</dbReference>